<gene>
    <name evidence="7" type="ORF">FHX47_000819</name>
</gene>
<feature type="transmembrane region" description="Helical" evidence="6">
    <location>
        <begin position="49"/>
        <end position="72"/>
    </location>
</feature>
<feature type="transmembrane region" description="Helical" evidence="6">
    <location>
        <begin position="21"/>
        <end position="43"/>
    </location>
</feature>
<reference evidence="7 8" key="1">
    <citation type="submission" date="2020-08" db="EMBL/GenBank/DDBJ databases">
        <title>Sequencing the genomes of 1000 actinobacteria strains.</title>
        <authorList>
            <person name="Klenk H.-P."/>
        </authorList>
    </citation>
    <scope>NUCLEOTIDE SEQUENCE [LARGE SCALE GENOMIC DNA]</scope>
    <source>
        <strain evidence="7 8">DSM 28238</strain>
    </source>
</reference>
<feature type="transmembrane region" description="Helical" evidence="6">
    <location>
        <begin position="93"/>
        <end position="120"/>
    </location>
</feature>
<comment type="subcellular location">
    <subcellularLocation>
        <location evidence="1">Cell membrane</location>
        <topology evidence="1">Multi-pass membrane protein</topology>
    </subcellularLocation>
</comment>
<keyword evidence="5 6" id="KW-0472">Membrane</keyword>
<protein>
    <submittedName>
        <fullName evidence="7">Amino acid transporter</fullName>
    </submittedName>
</protein>
<dbReference type="SUPFAM" id="SSF54913">
    <property type="entry name" value="GlnB-like"/>
    <property type="match status" value="1"/>
</dbReference>
<keyword evidence="4 6" id="KW-1133">Transmembrane helix</keyword>
<keyword evidence="2" id="KW-1003">Cell membrane</keyword>
<dbReference type="AlphaFoldDB" id="A0A7W5TPD8"/>
<feature type="transmembrane region" description="Helical" evidence="6">
    <location>
        <begin position="442"/>
        <end position="461"/>
    </location>
</feature>
<comment type="caution">
    <text evidence="7">The sequence shown here is derived from an EMBL/GenBank/DDBJ whole genome shotgun (WGS) entry which is preliminary data.</text>
</comment>
<dbReference type="Proteomes" id="UP000547528">
    <property type="component" value="Unassembled WGS sequence"/>
</dbReference>
<dbReference type="GO" id="GO:0005886">
    <property type="term" value="C:plasma membrane"/>
    <property type="evidence" value="ECO:0007669"/>
    <property type="project" value="UniProtKB-SubCell"/>
</dbReference>
<dbReference type="PANTHER" id="PTHR42770:SF7">
    <property type="entry name" value="MEMBRANE PROTEIN"/>
    <property type="match status" value="1"/>
</dbReference>
<dbReference type="InterPro" id="IPR011322">
    <property type="entry name" value="N-reg_PII-like_a/b"/>
</dbReference>
<evidence type="ECO:0000256" key="3">
    <source>
        <dbReference type="ARBA" id="ARBA00022692"/>
    </source>
</evidence>
<proteinExistence type="predicted"/>
<feature type="transmembrane region" description="Helical" evidence="6">
    <location>
        <begin position="172"/>
        <end position="192"/>
    </location>
</feature>
<dbReference type="EMBL" id="JACIBT010000001">
    <property type="protein sequence ID" value="MBB3667226.1"/>
    <property type="molecule type" value="Genomic_DNA"/>
</dbReference>
<evidence type="ECO:0000256" key="6">
    <source>
        <dbReference type="SAM" id="Phobius"/>
    </source>
</evidence>
<feature type="transmembrane region" description="Helical" evidence="6">
    <location>
        <begin position="140"/>
        <end position="160"/>
    </location>
</feature>
<evidence type="ECO:0000313" key="7">
    <source>
        <dbReference type="EMBL" id="MBB3667226.1"/>
    </source>
</evidence>
<feature type="transmembrane region" description="Helical" evidence="6">
    <location>
        <begin position="204"/>
        <end position="229"/>
    </location>
</feature>
<dbReference type="InterPro" id="IPR002293">
    <property type="entry name" value="AA/rel_permease1"/>
</dbReference>
<keyword evidence="3 6" id="KW-0812">Transmembrane</keyword>
<evidence type="ECO:0000313" key="8">
    <source>
        <dbReference type="Proteomes" id="UP000547528"/>
    </source>
</evidence>
<evidence type="ECO:0000256" key="5">
    <source>
        <dbReference type="ARBA" id="ARBA00023136"/>
    </source>
</evidence>
<feature type="transmembrane region" description="Helical" evidence="6">
    <location>
        <begin position="249"/>
        <end position="269"/>
    </location>
</feature>
<name>A0A7W5TPD8_9MICC</name>
<feature type="transmembrane region" description="Helical" evidence="6">
    <location>
        <begin position="299"/>
        <end position="326"/>
    </location>
</feature>
<feature type="transmembrane region" description="Helical" evidence="6">
    <location>
        <begin position="347"/>
        <end position="366"/>
    </location>
</feature>
<dbReference type="InterPro" id="IPR050367">
    <property type="entry name" value="APC_superfamily"/>
</dbReference>
<feature type="transmembrane region" description="Helical" evidence="6">
    <location>
        <begin position="372"/>
        <end position="396"/>
    </location>
</feature>
<dbReference type="Pfam" id="PF13520">
    <property type="entry name" value="AA_permease_2"/>
    <property type="match status" value="1"/>
</dbReference>
<evidence type="ECO:0000256" key="4">
    <source>
        <dbReference type="ARBA" id="ARBA00022989"/>
    </source>
</evidence>
<dbReference type="Gene3D" id="1.20.1740.10">
    <property type="entry name" value="Amino acid/polyamine transporter I"/>
    <property type="match status" value="1"/>
</dbReference>
<evidence type="ECO:0000256" key="1">
    <source>
        <dbReference type="ARBA" id="ARBA00004651"/>
    </source>
</evidence>
<feature type="transmembrane region" description="Helical" evidence="6">
    <location>
        <begin position="417"/>
        <end position="436"/>
    </location>
</feature>
<organism evidence="7 8">
    <name type="scientific">Garicola koreensis</name>
    <dbReference type="NCBI Taxonomy" id="1262554"/>
    <lineage>
        <taxon>Bacteria</taxon>
        <taxon>Bacillati</taxon>
        <taxon>Actinomycetota</taxon>
        <taxon>Actinomycetes</taxon>
        <taxon>Micrococcales</taxon>
        <taxon>Micrococcaceae</taxon>
        <taxon>Garicola</taxon>
    </lineage>
</organism>
<accession>A0A7W5TPD8</accession>
<dbReference type="PIRSF" id="PIRSF006060">
    <property type="entry name" value="AA_transporter"/>
    <property type="match status" value="1"/>
</dbReference>
<dbReference type="RefSeq" id="WP_183357572.1">
    <property type="nucleotide sequence ID" value="NZ_BAABKR010000001.1"/>
</dbReference>
<evidence type="ECO:0000256" key="2">
    <source>
        <dbReference type="ARBA" id="ARBA00022475"/>
    </source>
</evidence>
<sequence>MTKATEQAPSGRLVKNLHPHWVWAISLGSAVGWGAFILPADWIGTAGPLGALLGMAIGGGLMIVVGVSYGFLARVFPVSGGAFAYTLVGFGRTHAFICAWFMTLGYVSIVALNASALALLGKHVFPQVVEQVHLYNLAGWDVYLGEVLIACAALVIFAAINIRGGGNSSRLQFWLCVVMIAAVLFMLIGVLFSPDGQISNMEPVFAPGTAPIAGVLAIVAIAPWAFIGFDNIPQTAEEFNFAAKKAFPLIFWSLVSATAIYLAMITTTASGQPWQELLGDQPVWATADVITNTLGVTGLTVLCLGAGTGIATGLNGFYIASSRVLLAMGRAHMVPSAFRQIHPRFKTPNVGVIFVMAVCLIAPWFGRNALSWIVDMASIGFTFAFLYTCACAYKMFQWSGHKDREHVEGSASTPLKLLAAAGVLVALAFTVLLLAPGSPAQLTMPSFIAMGAWLLIGAIFYTTQYRHSRSFPDTEIDAAVLGKPRPEWARFS</sequence>
<dbReference type="GO" id="GO:0022857">
    <property type="term" value="F:transmembrane transporter activity"/>
    <property type="evidence" value="ECO:0007669"/>
    <property type="project" value="InterPro"/>
</dbReference>
<keyword evidence="8" id="KW-1185">Reference proteome</keyword>
<dbReference type="PANTHER" id="PTHR42770">
    <property type="entry name" value="AMINO ACID TRANSPORTER-RELATED"/>
    <property type="match status" value="1"/>
</dbReference>